<feature type="chain" id="PRO_5028925139" description="Right handed beta helix domain-containing protein" evidence="1">
    <location>
        <begin position="22"/>
        <end position="421"/>
    </location>
</feature>
<feature type="signal peptide" evidence="1">
    <location>
        <begin position="1"/>
        <end position="21"/>
    </location>
</feature>
<evidence type="ECO:0000313" key="2">
    <source>
        <dbReference type="EMBL" id="QKM72050.1"/>
    </source>
</evidence>
<evidence type="ECO:0008006" key="4">
    <source>
        <dbReference type="Google" id="ProtNLM"/>
    </source>
</evidence>
<sequence length="421" mass="42878">MALPLAVTLAAALGAAPGAHAFGRTTPAAVASGTTYYVDAVSGNDGNSGTKATAAWRTLARVNTAAPAPGDTIAFRRGRTWTGSLLLTASGTAAAPITVTAYGDASAALPVVGGPVTDCVRVDGSYWRIGALHAAGCQWAGFEIRGSHNVLTSVRAGGNVAGVSIADTAHHNTVRSSTLADNNKMSVNTPGGWDDSGAFGILLNGDDNLVTHNLITGSRAVSYDFGHDGAAVEVFNGDRNRVEYNVSRDNETFTELGRGLGRTADGNTFAFNAVTSVHPASAFLVTRGAGTGVGPVNGTRAFNNSVDLPGAQAQGWVCYAGCSPGILTLRNNVIRTGGKTGYEDGTGADEDNGVYFGTQTQFQLGPQSVHADPAYVSPTDLRLTVASPAIGRGVPVGYSTDLAGDPISGTEPDAGAYQFAP</sequence>
<proteinExistence type="predicted"/>
<organism evidence="2 3">
    <name type="scientific">Streptomyces tsukubensis (strain DSM 42081 / NBRC 108919 / NRRL 18488 / 9993)</name>
    <dbReference type="NCBI Taxonomy" id="1114943"/>
    <lineage>
        <taxon>Bacteria</taxon>
        <taxon>Bacillati</taxon>
        <taxon>Actinomycetota</taxon>
        <taxon>Actinomycetes</taxon>
        <taxon>Kitasatosporales</taxon>
        <taxon>Streptomycetaceae</taxon>
        <taxon>Streptomyces</taxon>
    </lineage>
</organism>
<dbReference type="InterPro" id="IPR011050">
    <property type="entry name" value="Pectin_lyase_fold/virulence"/>
</dbReference>
<dbReference type="SUPFAM" id="SSF51126">
    <property type="entry name" value="Pectin lyase-like"/>
    <property type="match status" value="1"/>
</dbReference>
<evidence type="ECO:0000256" key="1">
    <source>
        <dbReference type="SAM" id="SignalP"/>
    </source>
</evidence>
<dbReference type="Proteomes" id="UP000005940">
    <property type="component" value="Chromosome"/>
</dbReference>
<reference evidence="2 3" key="1">
    <citation type="journal article" date="2012" name="J. Bacteriol.">
        <title>Draft genome of Streptomyces tsukubaensis NRRL 18488, the producer of the clinically important immunosuppressant tacrolimus (FK506).</title>
        <authorList>
            <person name="Barreiro C."/>
            <person name="Prieto C."/>
            <person name="Sola-Landa A."/>
            <person name="Solera E."/>
            <person name="Martinez-Castro M."/>
            <person name="Perez-Redondo R."/>
            <person name="Garcia-Estrada C."/>
            <person name="Aparicio J.F."/>
            <person name="Fernandez-Martinez L.T."/>
            <person name="Santos-Aberturas J."/>
            <person name="Salehi-Najafabadi Z."/>
            <person name="Rodriguez-Garcia A."/>
            <person name="Tauch A."/>
            <person name="Martin J.F."/>
        </authorList>
    </citation>
    <scope>NUCLEOTIDE SEQUENCE [LARGE SCALE GENOMIC DNA]</scope>
    <source>
        <strain evidence="3">DSM 42081 / NBRC 108919 / NRRL 18488 / 9993</strain>
    </source>
</reference>
<dbReference type="Gene3D" id="2.160.20.10">
    <property type="entry name" value="Single-stranded right-handed beta-helix, Pectin lyase-like"/>
    <property type="match status" value="1"/>
</dbReference>
<dbReference type="EMBL" id="CP029159">
    <property type="protein sequence ID" value="QKM72050.1"/>
    <property type="molecule type" value="Genomic_DNA"/>
</dbReference>
<dbReference type="InterPro" id="IPR012334">
    <property type="entry name" value="Pectin_lyas_fold"/>
</dbReference>
<accession>A0A7G3UTZ5</accession>
<keyword evidence="1" id="KW-0732">Signal</keyword>
<evidence type="ECO:0000313" key="3">
    <source>
        <dbReference type="Proteomes" id="UP000005940"/>
    </source>
</evidence>
<keyword evidence="3" id="KW-1185">Reference proteome</keyword>
<dbReference type="AlphaFoldDB" id="A0A7G3UTZ5"/>
<protein>
    <recommendedName>
        <fullName evidence="4">Right handed beta helix domain-containing protein</fullName>
    </recommendedName>
</protein>
<name>A0A7G3UTZ5_STRT9</name>
<gene>
    <name evidence="2" type="ORF">STSU_032435</name>
</gene>